<evidence type="ECO:0000259" key="10">
    <source>
        <dbReference type="Pfam" id="PF00117"/>
    </source>
</evidence>
<dbReference type="Gene3D" id="3.40.50.880">
    <property type="match status" value="1"/>
</dbReference>
<evidence type="ECO:0000256" key="1">
    <source>
        <dbReference type="ARBA" id="ARBA00005171"/>
    </source>
</evidence>
<dbReference type="EC" id="6.3.4.2" evidence="9"/>
<evidence type="ECO:0000256" key="3">
    <source>
        <dbReference type="ARBA" id="ARBA00022598"/>
    </source>
</evidence>
<dbReference type="FunFam" id="3.40.50.880:FF:000012">
    <property type="entry name" value="CTP synthase"/>
    <property type="match status" value="1"/>
</dbReference>
<sequence length="643" mass="70834">MFAVRRAYPLKSGWPLLRVVPTSTLKLSRPLGCFLRSQNLSRLVINTNTTPTSARAHTATETQNTQRKREKMKYVLVTGGVVSGLGKGVTASSIGVVLKACGLRVTSIKIVCRYGLITFLFINMLTETKIYPYLNTDAGTMSPFEHGEVDLDLGNYERFLDVTLTRDNNITTGKIYQSVLEKERRGDYLGKTVQVVPHITDAIKNWIEAVAVIPVDGKEGPADVCVIELGGTVGDIESMPFIEALRQLSFSVGQDNFCLVHVSLIPVLGVVGEQKTKPTQHSVRELRALGLTPHLLACRSAQPLLETTKEKLSQFCHVPVGNILNIHDVPNIWHVPLLLRSQNAHHSILKQLNLLAPATPPALQDWTRMAETFDNLTDSVRIALVGKYVGLSDSYLSVVKALLHACIACSLKPSIDWIAASDLEDDSAKLTPEAHAAAWETLRNAACVLVPGGFGDRGVRGMLLAAKYARENNVPYLGICLGMQISVIEFARSVLGLESANSTEIDAQTPNPVVIFMPEGSRTHMGSTMRLGSRRTLFQMPDCITSKLYQNSEYVDERHRHRYEVNPEVIGVLEEAGLKFVGKDESGKRMEILELPSHPFYIGVQFHPEFKSRPGRPSALFLGLILAATGQLKAYLDRHQNGN</sequence>
<dbReference type="InterPro" id="IPR017456">
    <property type="entry name" value="CTP_synthase_N"/>
</dbReference>
<dbReference type="GO" id="GO:0005524">
    <property type="term" value="F:ATP binding"/>
    <property type="evidence" value="ECO:0007669"/>
    <property type="project" value="UniProtKB-KW"/>
</dbReference>
<evidence type="ECO:0000256" key="6">
    <source>
        <dbReference type="ARBA" id="ARBA00022962"/>
    </source>
</evidence>
<keyword evidence="5 9" id="KW-0067">ATP-binding</keyword>
<dbReference type="Gene3D" id="3.40.50.300">
    <property type="entry name" value="P-loop containing nucleotide triphosphate hydrolases"/>
    <property type="match status" value="1"/>
</dbReference>
<evidence type="ECO:0000256" key="5">
    <source>
        <dbReference type="ARBA" id="ARBA00022840"/>
    </source>
</evidence>
<dbReference type="InterPro" id="IPR027417">
    <property type="entry name" value="P-loop_NTPase"/>
</dbReference>
<protein>
    <recommendedName>
        <fullName evidence="9">CTP synthase</fullName>
        <ecNumber evidence="9">6.3.4.2</ecNumber>
    </recommendedName>
    <alternativeName>
        <fullName evidence="9">UTP--ammonia ligase</fullName>
    </alternativeName>
</protein>
<reference evidence="12 13" key="1">
    <citation type="journal article" date="2019" name="Plant Biotechnol. J.">
        <title>The red bayberry genome and genetic basis of sex determination.</title>
        <authorList>
            <person name="Jia H.M."/>
            <person name="Jia H.J."/>
            <person name="Cai Q.L."/>
            <person name="Wang Y."/>
            <person name="Zhao H.B."/>
            <person name="Yang W.F."/>
            <person name="Wang G.Y."/>
            <person name="Li Y.H."/>
            <person name="Zhan D.L."/>
            <person name="Shen Y.T."/>
            <person name="Niu Q.F."/>
            <person name="Chang L."/>
            <person name="Qiu J."/>
            <person name="Zhao L."/>
            <person name="Xie H.B."/>
            <person name="Fu W.Y."/>
            <person name="Jin J."/>
            <person name="Li X.W."/>
            <person name="Jiao Y."/>
            <person name="Zhou C.C."/>
            <person name="Tu T."/>
            <person name="Chai C.Y."/>
            <person name="Gao J.L."/>
            <person name="Fan L.J."/>
            <person name="van de Weg E."/>
            <person name="Wang J.Y."/>
            <person name="Gao Z.S."/>
        </authorList>
    </citation>
    <scope>NUCLEOTIDE SEQUENCE [LARGE SCALE GENOMIC DNA]</scope>
    <source>
        <tissue evidence="12">Leaves</tissue>
    </source>
</reference>
<dbReference type="PANTHER" id="PTHR11550">
    <property type="entry name" value="CTP SYNTHASE"/>
    <property type="match status" value="1"/>
</dbReference>
<evidence type="ECO:0000256" key="8">
    <source>
        <dbReference type="ARBA" id="ARBA00047781"/>
    </source>
</evidence>
<dbReference type="NCBIfam" id="TIGR00337">
    <property type="entry name" value="PyrG"/>
    <property type="match status" value="1"/>
</dbReference>
<dbReference type="SUPFAM" id="SSF52540">
    <property type="entry name" value="P-loop containing nucleoside triphosphate hydrolases"/>
    <property type="match status" value="1"/>
</dbReference>
<evidence type="ECO:0000256" key="2">
    <source>
        <dbReference type="ARBA" id="ARBA00007533"/>
    </source>
</evidence>
<dbReference type="CDD" id="cd01746">
    <property type="entry name" value="GATase1_CTP_Synthase"/>
    <property type="match status" value="1"/>
</dbReference>
<dbReference type="GO" id="GO:0042802">
    <property type="term" value="F:identical protein binding"/>
    <property type="evidence" value="ECO:0007669"/>
    <property type="project" value="TreeGrafter"/>
</dbReference>
<dbReference type="OrthoDB" id="1739076at2759"/>
<dbReference type="InterPro" id="IPR017926">
    <property type="entry name" value="GATASE"/>
</dbReference>
<evidence type="ECO:0000256" key="7">
    <source>
        <dbReference type="ARBA" id="ARBA00022975"/>
    </source>
</evidence>
<dbReference type="Pfam" id="PF06418">
    <property type="entry name" value="CTP_synth_N"/>
    <property type="match status" value="2"/>
</dbReference>
<gene>
    <name evidence="12" type="ORF">CJ030_MR8G026863</name>
</gene>
<keyword evidence="3 9" id="KW-0436">Ligase</keyword>
<dbReference type="Proteomes" id="UP000516437">
    <property type="component" value="Chromosome 8"/>
</dbReference>
<comment type="pathway">
    <text evidence="1 9">Pyrimidine metabolism; CTP biosynthesis via de novo pathway; CTP from UDP: step 2/2.</text>
</comment>
<dbReference type="UniPathway" id="UPA00159">
    <property type="reaction ID" value="UER00277"/>
</dbReference>
<dbReference type="InterPro" id="IPR033828">
    <property type="entry name" value="GATase1_CTP_Synthase"/>
</dbReference>
<name>A0A6A1USB5_9ROSI</name>
<dbReference type="GO" id="GO:0003883">
    <property type="term" value="F:CTP synthase activity"/>
    <property type="evidence" value="ECO:0007669"/>
    <property type="project" value="UniProtKB-UniRule"/>
</dbReference>
<keyword evidence="6 9" id="KW-0315">Glutamine amidotransferase</keyword>
<feature type="domain" description="CTP synthase N-terminal" evidence="11">
    <location>
        <begin position="73"/>
        <end position="110"/>
    </location>
</feature>
<dbReference type="PROSITE" id="PS51273">
    <property type="entry name" value="GATASE_TYPE_1"/>
    <property type="match status" value="1"/>
</dbReference>
<accession>A0A6A1USB5</accession>
<dbReference type="AlphaFoldDB" id="A0A6A1USB5"/>
<keyword evidence="13" id="KW-1185">Reference proteome</keyword>
<evidence type="ECO:0000313" key="13">
    <source>
        <dbReference type="Proteomes" id="UP000516437"/>
    </source>
</evidence>
<dbReference type="SUPFAM" id="SSF52317">
    <property type="entry name" value="Class I glutamine amidotransferase-like"/>
    <property type="match status" value="1"/>
</dbReference>
<comment type="similarity">
    <text evidence="2 9">Belongs to the CTP synthase family.</text>
</comment>
<dbReference type="FunFam" id="3.40.50.300:FF:004900">
    <property type="entry name" value="Predicted protein"/>
    <property type="match status" value="1"/>
</dbReference>
<evidence type="ECO:0000256" key="4">
    <source>
        <dbReference type="ARBA" id="ARBA00022741"/>
    </source>
</evidence>
<proteinExistence type="inferred from homology"/>
<dbReference type="CDD" id="cd03113">
    <property type="entry name" value="CTPS_N"/>
    <property type="match status" value="1"/>
</dbReference>
<keyword evidence="7 9" id="KW-0665">Pyrimidine biosynthesis</keyword>
<dbReference type="NCBIfam" id="NF003792">
    <property type="entry name" value="PRK05380.1"/>
    <property type="match status" value="1"/>
</dbReference>
<evidence type="ECO:0000313" key="12">
    <source>
        <dbReference type="EMBL" id="KAB1203269.1"/>
    </source>
</evidence>
<keyword evidence="4 9" id="KW-0547">Nucleotide-binding</keyword>
<dbReference type="EMBL" id="RXIC02000026">
    <property type="protein sequence ID" value="KAB1203269.1"/>
    <property type="molecule type" value="Genomic_DNA"/>
</dbReference>
<comment type="catalytic activity">
    <reaction evidence="8 9">
        <text>UTP + L-glutamine + ATP + H2O = CTP + L-glutamate + ADP + phosphate + 2 H(+)</text>
        <dbReference type="Rhea" id="RHEA:26426"/>
        <dbReference type="ChEBI" id="CHEBI:15377"/>
        <dbReference type="ChEBI" id="CHEBI:15378"/>
        <dbReference type="ChEBI" id="CHEBI:29985"/>
        <dbReference type="ChEBI" id="CHEBI:30616"/>
        <dbReference type="ChEBI" id="CHEBI:37563"/>
        <dbReference type="ChEBI" id="CHEBI:43474"/>
        <dbReference type="ChEBI" id="CHEBI:46398"/>
        <dbReference type="ChEBI" id="CHEBI:58359"/>
        <dbReference type="ChEBI" id="CHEBI:456216"/>
        <dbReference type="EC" id="6.3.4.2"/>
    </reaction>
</comment>
<evidence type="ECO:0000259" key="11">
    <source>
        <dbReference type="Pfam" id="PF06418"/>
    </source>
</evidence>
<feature type="domain" description="Glutamine amidotransferase" evidence="10">
    <location>
        <begin position="392"/>
        <end position="625"/>
    </location>
</feature>
<evidence type="ECO:0000256" key="9">
    <source>
        <dbReference type="RuleBase" id="RU810713"/>
    </source>
</evidence>
<dbReference type="InterPro" id="IPR029062">
    <property type="entry name" value="Class_I_gatase-like"/>
</dbReference>
<organism evidence="12 13">
    <name type="scientific">Morella rubra</name>
    <name type="common">Chinese bayberry</name>
    <dbReference type="NCBI Taxonomy" id="262757"/>
    <lineage>
        <taxon>Eukaryota</taxon>
        <taxon>Viridiplantae</taxon>
        <taxon>Streptophyta</taxon>
        <taxon>Embryophyta</taxon>
        <taxon>Tracheophyta</taxon>
        <taxon>Spermatophyta</taxon>
        <taxon>Magnoliopsida</taxon>
        <taxon>eudicotyledons</taxon>
        <taxon>Gunneridae</taxon>
        <taxon>Pentapetalae</taxon>
        <taxon>rosids</taxon>
        <taxon>fabids</taxon>
        <taxon>Fagales</taxon>
        <taxon>Myricaceae</taxon>
        <taxon>Morella</taxon>
    </lineage>
</organism>
<comment type="function">
    <text evidence="9">Catalyzes the ATP-dependent amination of UTP to CTP with either L-glutamine or ammonia as the source of nitrogen.</text>
</comment>
<dbReference type="GO" id="GO:0044210">
    <property type="term" value="P:'de novo' CTP biosynthetic process"/>
    <property type="evidence" value="ECO:0007669"/>
    <property type="project" value="UniProtKB-UniRule"/>
</dbReference>
<dbReference type="InterPro" id="IPR004468">
    <property type="entry name" value="CTP_synthase"/>
</dbReference>
<dbReference type="GO" id="GO:0019856">
    <property type="term" value="P:pyrimidine nucleobase biosynthetic process"/>
    <property type="evidence" value="ECO:0007669"/>
    <property type="project" value="TreeGrafter"/>
</dbReference>
<dbReference type="PANTHER" id="PTHR11550:SF40">
    <property type="entry name" value="CTP SYNTHASE"/>
    <property type="match status" value="1"/>
</dbReference>
<dbReference type="Pfam" id="PF00117">
    <property type="entry name" value="GATase"/>
    <property type="match status" value="1"/>
</dbReference>
<feature type="domain" description="CTP synthase N-terminal" evidence="11">
    <location>
        <begin position="126"/>
        <end position="354"/>
    </location>
</feature>
<comment type="caution">
    <text evidence="12">The sequence shown here is derived from an EMBL/GenBank/DDBJ whole genome shotgun (WGS) entry which is preliminary data.</text>
</comment>